<evidence type="ECO:0000313" key="2">
    <source>
        <dbReference type="EMBL" id="EWY99460.1"/>
    </source>
</evidence>
<dbReference type="HOGENOM" id="CLU_462341_0_0_1"/>
<dbReference type="AlphaFoldDB" id="W9J1M0"/>
<evidence type="ECO:0000313" key="3">
    <source>
        <dbReference type="Proteomes" id="UP000030753"/>
    </source>
</evidence>
<organism evidence="2 3">
    <name type="scientific">Fusarium oxysporum NRRL 32931</name>
    <dbReference type="NCBI Taxonomy" id="660029"/>
    <lineage>
        <taxon>Eukaryota</taxon>
        <taxon>Fungi</taxon>
        <taxon>Dikarya</taxon>
        <taxon>Ascomycota</taxon>
        <taxon>Pezizomycotina</taxon>
        <taxon>Sordariomycetes</taxon>
        <taxon>Hypocreomycetidae</taxon>
        <taxon>Hypocreales</taxon>
        <taxon>Nectriaceae</taxon>
        <taxon>Fusarium</taxon>
        <taxon>Fusarium oxysporum species complex</taxon>
    </lineage>
</organism>
<gene>
    <name evidence="2" type="ORF">FOYG_03503</name>
</gene>
<dbReference type="EMBL" id="JH717840">
    <property type="protein sequence ID" value="EWY99460.1"/>
    <property type="molecule type" value="Genomic_DNA"/>
</dbReference>
<accession>W9J1M0</accession>
<protein>
    <submittedName>
        <fullName evidence="2">Uncharacterized protein</fullName>
    </submittedName>
</protein>
<evidence type="ECO:0000256" key="1">
    <source>
        <dbReference type="SAM" id="MobiDB-lite"/>
    </source>
</evidence>
<feature type="compositionally biased region" description="Basic and acidic residues" evidence="1">
    <location>
        <begin position="565"/>
        <end position="583"/>
    </location>
</feature>
<feature type="region of interest" description="Disordered" evidence="1">
    <location>
        <begin position="560"/>
        <end position="590"/>
    </location>
</feature>
<dbReference type="Proteomes" id="UP000030753">
    <property type="component" value="Unassembled WGS sequence"/>
</dbReference>
<proteinExistence type="predicted"/>
<sequence length="590" mass="67605">MTLPVSAWKCLFIYKSDEKLCPTYAHIVGPSPHPLLLEVAVPLHTVVTRPYVVVSQDITVSIDHMVTPEKKDKLGYIVAYQEMLLWFVRTAREGIRRHGASLGDYYRHRYPNFRSWVEYAVLLQDLPSASLSPHSSEREVQFRDAFAQAASFLAFDAMKPHETISEELRQMDSSQIVSRIRKSLELKFHSAHGCPPQDHAIVSHLRHVLVRISGRSNRAQLELLGTHVESIDLSLTFRYLIGGCKTVREHCHIDELVQQVSSAQLFCGSMVDLNFIQDLFTKLSLELSLTTRYLPDPWVSRLSLQQKRSFEALVEEASALSNQARHPYNIQQLFVIWTYIQGSSARSCQKEIKPQSRQLFKVAARHLADSESRTQIVLDAMTLFCITRLFMEHEPRKQILDTLDRFDAILNTGYQADTPMVLNYCLVSLHRVLVASDFLGRSVHLANFVAQLGLPQLMLGMNDCHIDIYWSQRLLSRHSHLRALNATHQQVGLSIKLAPLQLDDEASDDCITVKVDDQIVSRSQDTDTLVLLEDEMGRRSNEEEDLREMANMALRLEARRRRKSTAKELKRSSGSRRLGEKYKHNQLVRR</sequence>
<reference evidence="2 3" key="1">
    <citation type="submission" date="2011-06" db="EMBL/GenBank/DDBJ databases">
        <title>The Genome Sequence of Fusarium oxysporum FOSC 3-a.</title>
        <authorList>
            <consortium name="The Broad Institute Genome Sequencing Platform"/>
            <person name="Ma L.-J."/>
            <person name="Gale L.R."/>
            <person name="Schwartz D.C."/>
            <person name="Zhou S."/>
            <person name="Corby-Kistler H."/>
            <person name="Young S.K."/>
            <person name="Zeng Q."/>
            <person name="Gargeya S."/>
            <person name="Fitzgerald M."/>
            <person name="Haas B."/>
            <person name="Abouelleil A."/>
            <person name="Alvarado L."/>
            <person name="Arachchi H.M."/>
            <person name="Berlin A."/>
            <person name="Brown A."/>
            <person name="Chapman S.B."/>
            <person name="Chen Z."/>
            <person name="Dunbar C."/>
            <person name="Freedman E."/>
            <person name="Gearin G."/>
            <person name="Gellesch M."/>
            <person name="Goldberg J."/>
            <person name="Griggs A."/>
            <person name="Gujja S."/>
            <person name="Heiman D."/>
            <person name="Howarth C."/>
            <person name="Larson L."/>
            <person name="Lui A."/>
            <person name="MacDonald P.J.P."/>
            <person name="Mehta T."/>
            <person name="Montmayeur A."/>
            <person name="Murphy C."/>
            <person name="Neiman D."/>
            <person name="Pearson M."/>
            <person name="Priest M."/>
            <person name="Roberts A."/>
            <person name="Saif S."/>
            <person name="Shea T."/>
            <person name="Shenoy N."/>
            <person name="Sisk P."/>
            <person name="Stolte C."/>
            <person name="Sykes S."/>
            <person name="Wortman J."/>
            <person name="Nusbaum C."/>
            <person name="Birren B."/>
        </authorList>
    </citation>
    <scope>NUCLEOTIDE SEQUENCE [LARGE SCALE GENOMIC DNA]</scope>
    <source>
        <strain evidence="3">FOSC 3-a</strain>
    </source>
</reference>
<dbReference type="OrthoDB" id="5071997at2759"/>
<name>W9J1M0_FUSOX</name>